<dbReference type="EC" id="3.4.21.26" evidence="3"/>
<feature type="region of interest" description="Disordered" evidence="7">
    <location>
        <begin position="701"/>
        <end position="741"/>
    </location>
</feature>
<organism evidence="10 11">
    <name type="scientific">Sorangium cellulosum</name>
    <name type="common">Polyangium cellulosum</name>
    <dbReference type="NCBI Taxonomy" id="56"/>
    <lineage>
        <taxon>Bacteria</taxon>
        <taxon>Pseudomonadati</taxon>
        <taxon>Myxococcota</taxon>
        <taxon>Polyangia</taxon>
        <taxon>Polyangiales</taxon>
        <taxon>Polyangiaceae</taxon>
        <taxon>Sorangium</taxon>
    </lineage>
</organism>
<evidence type="ECO:0000256" key="1">
    <source>
        <dbReference type="ARBA" id="ARBA00001070"/>
    </source>
</evidence>
<dbReference type="GO" id="GO:0070012">
    <property type="term" value="F:oligopeptidase activity"/>
    <property type="evidence" value="ECO:0007669"/>
    <property type="project" value="TreeGrafter"/>
</dbReference>
<evidence type="ECO:0000256" key="2">
    <source>
        <dbReference type="ARBA" id="ARBA00005228"/>
    </source>
</evidence>
<evidence type="ECO:0000259" key="8">
    <source>
        <dbReference type="Pfam" id="PF00326"/>
    </source>
</evidence>
<evidence type="ECO:0000256" key="6">
    <source>
        <dbReference type="ARBA" id="ARBA00022825"/>
    </source>
</evidence>
<accession>A0A4P2QAW0</accession>
<dbReference type="Pfam" id="PF02897">
    <property type="entry name" value="Peptidase_S9_N"/>
    <property type="match status" value="1"/>
</dbReference>
<keyword evidence="6" id="KW-0720">Serine protease</keyword>
<dbReference type="Gene3D" id="2.130.10.120">
    <property type="entry name" value="Prolyl oligopeptidase, N-terminal domain"/>
    <property type="match status" value="1"/>
</dbReference>
<comment type="catalytic activity">
    <reaction evidence="1">
        <text>Hydrolysis of Pro-|-Xaa &gt;&gt; Ala-|-Xaa in oligopeptides.</text>
        <dbReference type="EC" id="3.4.21.26"/>
    </reaction>
</comment>
<dbReference type="GO" id="GO:0006508">
    <property type="term" value="P:proteolysis"/>
    <property type="evidence" value="ECO:0007669"/>
    <property type="project" value="UniProtKB-KW"/>
</dbReference>
<dbReference type="InterPro" id="IPR023302">
    <property type="entry name" value="Pept_S9A_N"/>
</dbReference>
<dbReference type="GO" id="GO:0005829">
    <property type="term" value="C:cytosol"/>
    <property type="evidence" value="ECO:0007669"/>
    <property type="project" value="TreeGrafter"/>
</dbReference>
<dbReference type="OrthoDB" id="9801421at2"/>
<feature type="domain" description="Peptidase S9A N-terminal" evidence="9">
    <location>
        <begin position="30"/>
        <end position="431"/>
    </location>
</feature>
<evidence type="ECO:0000313" key="10">
    <source>
        <dbReference type="EMBL" id="AUX26800.1"/>
    </source>
</evidence>
<feature type="compositionally biased region" description="Low complexity" evidence="7">
    <location>
        <begin position="1"/>
        <end position="15"/>
    </location>
</feature>
<dbReference type="InterPro" id="IPR002471">
    <property type="entry name" value="Pept_S9_AS"/>
</dbReference>
<dbReference type="AlphaFoldDB" id="A0A4P2QAW0"/>
<dbReference type="SUPFAM" id="SSF50993">
    <property type="entry name" value="Peptidase/esterase 'gauge' domain"/>
    <property type="match status" value="1"/>
</dbReference>
<feature type="domain" description="Peptidase S9 prolyl oligopeptidase catalytic" evidence="8">
    <location>
        <begin position="489"/>
        <end position="702"/>
    </location>
</feature>
<sequence length="741" mass="81149">MTASSSLSPGAASAAPTPEDHDRPAYPPTRIDPVKTILHGVEIADPYRWLEDGASPEVQEWMRDQDAFTRAELARLPERDAIASRLKQLFYVDAVSAPRHRRGRYFVSRRHATKEKSIVYWKQGKSGEERPLLDPNSWSADGSLSLGGWHVSWDGKNVAYKVQKNNSDEATLHVMDVATGKRSEADVIEGAKYAYASWTPSGDGFYYVWLPTDPSIPAADRPGYAEVRFHRLGEDPAKDRIVRGRTGDPRTFLGASLSKDGRFLVLTVSHGWTSMDVYFRDLRKPGGEARDRPLAVGSDAHYLVEVYEDRFYVHTDEGAPHGRVFEVDPDRPERAAWKEIVPERPDATLESISIVGGHLALSYLKDASSRVEVRALDGKLVRELPLPGIGTVGGPIGLPDEDEAYFSFDSFTSPQEIHATSIRTGKTELYARVEVPVDPSPYVVEQAFFPSRDGTRISMFIVRRKDMEKDGSARALLYGYGGFQISQTPSFTASMYPWLERGGVYAVANLRGGGEYGEAWHRDGMLLKKQNVFDDFIAAAEHLVREGYTRPERLAIQGGSNGGLLVGAALTQRPELFGAVLCGVPLLDMVRYHLFGSGKTWISEYGSSDDPEQFKALHAYSPYHRIKAGTRYPAILLLSADSDDRVDPMHARKFAAALQAASAGGPVLLRIERNAGHGGADLVKAAVEKGADQLAFALAATGARQPAAASPQQPAAVSPQQPAAASPQQPAATSPQQPRGR</sequence>
<gene>
    <name evidence="10" type="ORF">SOCEGT47_073700</name>
</gene>
<dbReference type="PANTHER" id="PTHR42881">
    <property type="entry name" value="PROLYL ENDOPEPTIDASE"/>
    <property type="match status" value="1"/>
</dbReference>
<dbReference type="PROSITE" id="PS00708">
    <property type="entry name" value="PRO_ENDOPEP_SER"/>
    <property type="match status" value="1"/>
</dbReference>
<dbReference type="Gene3D" id="3.40.50.1820">
    <property type="entry name" value="alpha/beta hydrolase"/>
    <property type="match status" value="1"/>
</dbReference>
<name>A0A4P2QAW0_SORCE</name>
<dbReference type="GO" id="GO:0004252">
    <property type="term" value="F:serine-type endopeptidase activity"/>
    <property type="evidence" value="ECO:0007669"/>
    <property type="project" value="UniProtKB-EC"/>
</dbReference>
<reference evidence="10 11" key="1">
    <citation type="submission" date="2015-09" db="EMBL/GenBank/DDBJ databases">
        <title>Sorangium comparison.</title>
        <authorList>
            <person name="Zaburannyi N."/>
            <person name="Bunk B."/>
            <person name="Overmann J."/>
            <person name="Mueller R."/>
        </authorList>
    </citation>
    <scope>NUCLEOTIDE SEQUENCE [LARGE SCALE GENOMIC DNA]</scope>
    <source>
        <strain evidence="10 11">So ceGT47</strain>
    </source>
</reference>
<proteinExistence type="inferred from homology"/>
<dbReference type="Pfam" id="PF00326">
    <property type="entry name" value="Peptidase_S9"/>
    <property type="match status" value="1"/>
</dbReference>
<evidence type="ECO:0000256" key="4">
    <source>
        <dbReference type="ARBA" id="ARBA00022670"/>
    </source>
</evidence>
<dbReference type="InterPro" id="IPR051167">
    <property type="entry name" value="Prolyl_oligopep/macrocyclase"/>
</dbReference>
<dbReference type="SUPFAM" id="SSF53474">
    <property type="entry name" value="alpha/beta-Hydrolases"/>
    <property type="match status" value="1"/>
</dbReference>
<dbReference type="RefSeq" id="WP_129354638.1">
    <property type="nucleotide sequence ID" value="NZ_CP012670.1"/>
</dbReference>
<dbReference type="Proteomes" id="UP000295781">
    <property type="component" value="Chromosome"/>
</dbReference>
<keyword evidence="4" id="KW-0645">Protease</keyword>
<evidence type="ECO:0000256" key="7">
    <source>
        <dbReference type="SAM" id="MobiDB-lite"/>
    </source>
</evidence>
<dbReference type="InterPro" id="IPR001375">
    <property type="entry name" value="Peptidase_S9_cat"/>
</dbReference>
<evidence type="ECO:0000259" key="9">
    <source>
        <dbReference type="Pfam" id="PF02897"/>
    </source>
</evidence>
<comment type="similarity">
    <text evidence="2">Belongs to the peptidase S9A family.</text>
</comment>
<feature type="region of interest" description="Disordered" evidence="7">
    <location>
        <begin position="1"/>
        <end position="31"/>
    </location>
</feature>
<dbReference type="InterPro" id="IPR002470">
    <property type="entry name" value="Peptidase_S9A"/>
</dbReference>
<dbReference type="FunFam" id="3.40.50.1820:FF:000005">
    <property type="entry name" value="Prolyl endopeptidase"/>
    <property type="match status" value="1"/>
</dbReference>
<dbReference type="InterPro" id="IPR029058">
    <property type="entry name" value="AB_hydrolase_fold"/>
</dbReference>
<evidence type="ECO:0000256" key="3">
    <source>
        <dbReference type="ARBA" id="ARBA00011897"/>
    </source>
</evidence>
<protein>
    <recommendedName>
        <fullName evidence="3">prolyl oligopeptidase</fullName>
        <ecNumber evidence="3">3.4.21.26</ecNumber>
    </recommendedName>
</protein>
<evidence type="ECO:0000313" key="11">
    <source>
        <dbReference type="Proteomes" id="UP000295781"/>
    </source>
</evidence>
<evidence type="ECO:0000256" key="5">
    <source>
        <dbReference type="ARBA" id="ARBA00022801"/>
    </source>
</evidence>
<keyword evidence="5" id="KW-0378">Hydrolase</keyword>
<feature type="compositionally biased region" description="Low complexity" evidence="7">
    <location>
        <begin position="705"/>
        <end position="741"/>
    </location>
</feature>
<dbReference type="EMBL" id="CP012670">
    <property type="protein sequence ID" value="AUX26800.1"/>
    <property type="molecule type" value="Genomic_DNA"/>
</dbReference>
<dbReference type="PRINTS" id="PR00862">
    <property type="entry name" value="PROLIGOPTASE"/>
</dbReference>
<dbReference type="PANTHER" id="PTHR42881:SF2">
    <property type="entry name" value="PROLYL ENDOPEPTIDASE"/>
    <property type="match status" value="1"/>
</dbReference>